<proteinExistence type="predicted"/>
<evidence type="ECO:0000313" key="3">
    <source>
        <dbReference type="Proteomes" id="UP001310248"/>
    </source>
</evidence>
<name>A0ABU7G1H7_9ALTE</name>
<protein>
    <recommendedName>
        <fullName evidence="4">Lipoprotein</fullName>
    </recommendedName>
</protein>
<feature type="signal peptide" evidence="1">
    <location>
        <begin position="1"/>
        <end position="25"/>
    </location>
</feature>
<evidence type="ECO:0008006" key="4">
    <source>
        <dbReference type="Google" id="ProtNLM"/>
    </source>
</evidence>
<keyword evidence="1" id="KW-0732">Signal</keyword>
<evidence type="ECO:0000313" key="2">
    <source>
        <dbReference type="EMBL" id="MEE1673258.1"/>
    </source>
</evidence>
<reference evidence="3" key="1">
    <citation type="submission" date="2023-07" db="EMBL/GenBank/DDBJ databases">
        <title>Draft genome sequence of Agarivorans aestuarii strain ZMCS4, a CAZymes producing bacteria isolated from the marine brown algae Clodostephus spongiosus.</title>
        <authorList>
            <person name="Lorente B."/>
            <person name="Cabral C."/>
            <person name="Frias J."/>
            <person name="Faria J."/>
            <person name="Toubarro D."/>
        </authorList>
    </citation>
    <scope>NUCLEOTIDE SEQUENCE [LARGE SCALE GENOMIC DNA]</scope>
    <source>
        <strain evidence="3">ZMCS4</strain>
    </source>
</reference>
<organism evidence="2 3">
    <name type="scientific">Agarivorans aestuarii</name>
    <dbReference type="NCBI Taxonomy" id="1563703"/>
    <lineage>
        <taxon>Bacteria</taxon>
        <taxon>Pseudomonadati</taxon>
        <taxon>Pseudomonadota</taxon>
        <taxon>Gammaproteobacteria</taxon>
        <taxon>Alteromonadales</taxon>
        <taxon>Alteromonadaceae</taxon>
        <taxon>Agarivorans</taxon>
    </lineage>
</organism>
<accession>A0ABU7G1H7</accession>
<dbReference type="RefSeq" id="WP_329774599.1">
    <property type="nucleotide sequence ID" value="NZ_JAYDYW010000004.1"/>
</dbReference>
<evidence type="ECO:0000256" key="1">
    <source>
        <dbReference type="SAM" id="SignalP"/>
    </source>
</evidence>
<keyword evidence="3" id="KW-1185">Reference proteome</keyword>
<reference evidence="2 3" key="2">
    <citation type="submission" date="2023-12" db="EMBL/GenBank/DDBJ databases">
        <authorList>
            <consortium name="Cladostephus spongiosus"/>
            <person name="Lorente B."/>
            <person name="Cabral C."/>
            <person name="Frias J."/>
            <person name="Faria J."/>
            <person name="Toubarro D."/>
        </authorList>
    </citation>
    <scope>NUCLEOTIDE SEQUENCE [LARGE SCALE GENOMIC DNA]</scope>
    <source>
        <strain evidence="2 3">ZMCS4</strain>
    </source>
</reference>
<gene>
    <name evidence="2" type="ORF">SNR37_002672</name>
</gene>
<dbReference type="EMBL" id="JAYDYW010000004">
    <property type="protein sequence ID" value="MEE1673258.1"/>
    <property type="molecule type" value="Genomic_DNA"/>
</dbReference>
<sequence>MKFLRHVVAAVACVYLAGCASGAQVANMVNKGEQQQFPQEIQENLALSSVTGGEETNPAWTSEISDKAFSEAIKQSLVEQGLFSDDGNYQLAVEMVEIEQPLFGLDMTVTTTVKYTLTDKETGKVLFDETVNAPYTATVGDAFAGVKRLQLANEGSGRENIKGLLELLSKLDINADQISMVK</sequence>
<comment type="caution">
    <text evidence="2">The sequence shown here is derived from an EMBL/GenBank/DDBJ whole genome shotgun (WGS) entry which is preliminary data.</text>
</comment>
<feature type="chain" id="PRO_5045844833" description="Lipoprotein" evidence="1">
    <location>
        <begin position="26"/>
        <end position="182"/>
    </location>
</feature>
<dbReference type="Proteomes" id="UP001310248">
    <property type="component" value="Unassembled WGS sequence"/>
</dbReference>